<keyword evidence="1" id="KW-0812">Transmembrane</keyword>
<dbReference type="PANTHER" id="PTHR39336:SF3">
    <property type="entry name" value="PYRIDOXAMINE PHOSPHATE OXIDASE"/>
    <property type="match status" value="1"/>
</dbReference>
<name>A0AAE0UCP4_SORBR</name>
<dbReference type="Gene3D" id="2.30.110.10">
    <property type="entry name" value="Electron Transport, Fmn-binding Protein, Chain A"/>
    <property type="match status" value="1"/>
</dbReference>
<evidence type="ECO:0000313" key="2">
    <source>
        <dbReference type="EMBL" id="KAK3398890.1"/>
    </source>
</evidence>
<sequence>MGKFYTHLPPHLVSWILSQPIFFVSTAPLSAKGHINVSPKGTFPNINSFGYISTSQSQSQSSDKRKPVAQFWYLDLSGSGSETISHLYEPSNARITIMFCEFAPDSAPRIVRLFGHGRVLECGTDNFKKWTKKEGVEVIPGARSVVVVEVELVGDSCGFAVPVMEFRERREVLCELWRKKVKVKGERVEGGKGEETMERYWAYKNAWSLDGLPGMEVARRIGEKEGIKPIEKMVGPMANDLPCARRKRYGESSIWTVILQVLLTAIVVLVGERLLGFA</sequence>
<dbReference type="Proteomes" id="UP001281003">
    <property type="component" value="Unassembled WGS sequence"/>
</dbReference>
<reference evidence="2" key="2">
    <citation type="submission" date="2023-07" db="EMBL/GenBank/DDBJ databases">
        <authorList>
            <consortium name="Lawrence Berkeley National Laboratory"/>
            <person name="Haridas S."/>
            <person name="Hensen N."/>
            <person name="Bonometti L."/>
            <person name="Westerberg I."/>
            <person name="Brannstrom I.O."/>
            <person name="Guillou S."/>
            <person name="Cros-Aarteil S."/>
            <person name="Calhoun S."/>
            <person name="Kuo A."/>
            <person name="Mondo S."/>
            <person name="Pangilinan J."/>
            <person name="Riley R."/>
            <person name="LaButti K."/>
            <person name="Andreopoulos B."/>
            <person name="Lipzen A."/>
            <person name="Chen C."/>
            <person name="Yanf M."/>
            <person name="Daum C."/>
            <person name="Ng V."/>
            <person name="Clum A."/>
            <person name="Steindorff A."/>
            <person name="Ohm R."/>
            <person name="Martin F."/>
            <person name="Silar P."/>
            <person name="Natvig D."/>
            <person name="Lalanne C."/>
            <person name="Gautier V."/>
            <person name="Ament-velasquez S.L."/>
            <person name="Kruys A."/>
            <person name="Hutchinson M.I."/>
            <person name="Powell A.J."/>
            <person name="Barry K."/>
            <person name="Miller A.N."/>
            <person name="Grigoriev I.V."/>
            <person name="Debuchy R."/>
            <person name="Gladieux P."/>
            <person name="Thoren M.H."/>
            <person name="Johannesson H."/>
        </authorList>
    </citation>
    <scope>NUCLEOTIDE SEQUENCE</scope>
    <source>
        <strain evidence="2">FGSC 1904</strain>
    </source>
</reference>
<feature type="transmembrane region" description="Helical" evidence="1">
    <location>
        <begin position="254"/>
        <end position="275"/>
    </location>
</feature>
<reference evidence="2" key="1">
    <citation type="journal article" date="2023" name="Mol. Phylogenet. Evol.">
        <title>Genome-scale phylogeny and comparative genomics of the fungal order Sordariales.</title>
        <authorList>
            <person name="Hensen N."/>
            <person name="Bonometti L."/>
            <person name="Westerberg I."/>
            <person name="Brannstrom I.O."/>
            <person name="Guillou S."/>
            <person name="Cros-Aarteil S."/>
            <person name="Calhoun S."/>
            <person name="Haridas S."/>
            <person name="Kuo A."/>
            <person name="Mondo S."/>
            <person name="Pangilinan J."/>
            <person name="Riley R."/>
            <person name="LaButti K."/>
            <person name="Andreopoulos B."/>
            <person name="Lipzen A."/>
            <person name="Chen C."/>
            <person name="Yan M."/>
            <person name="Daum C."/>
            <person name="Ng V."/>
            <person name="Clum A."/>
            <person name="Steindorff A."/>
            <person name="Ohm R.A."/>
            <person name="Martin F."/>
            <person name="Silar P."/>
            <person name="Natvig D.O."/>
            <person name="Lalanne C."/>
            <person name="Gautier V."/>
            <person name="Ament-Velasquez S.L."/>
            <person name="Kruys A."/>
            <person name="Hutchinson M.I."/>
            <person name="Powell A.J."/>
            <person name="Barry K."/>
            <person name="Miller A.N."/>
            <person name="Grigoriev I.V."/>
            <person name="Debuchy R."/>
            <person name="Gladieux P."/>
            <person name="Hiltunen Thoren M."/>
            <person name="Johannesson H."/>
        </authorList>
    </citation>
    <scope>NUCLEOTIDE SEQUENCE</scope>
    <source>
        <strain evidence="2">FGSC 1904</strain>
    </source>
</reference>
<gene>
    <name evidence="2" type="ORF">B0T20DRAFT_438318</name>
</gene>
<proteinExistence type="predicted"/>
<dbReference type="EMBL" id="JAUTDP010000006">
    <property type="protein sequence ID" value="KAK3398890.1"/>
    <property type="molecule type" value="Genomic_DNA"/>
</dbReference>
<organism evidence="2 3">
    <name type="scientific">Sordaria brevicollis</name>
    <dbReference type="NCBI Taxonomy" id="83679"/>
    <lineage>
        <taxon>Eukaryota</taxon>
        <taxon>Fungi</taxon>
        <taxon>Dikarya</taxon>
        <taxon>Ascomycota</taxon>
        <taxon>Pezizomycotina</taxon>
        <taxon>Sordariomycetes</taxon>
        <taxon>Sordariomycetidae</taxon>
        <taxon>Sordariales</taxon>
        <taxon>Sordariaceae</taxon>
        <taxon>Sordaria</taxon>
    </lineage>
</organism>
<keyword evidence="1" id="KW-1133">Transmembrane helix</keyword>
<protein>
    <recommendedName>
        <fullName evidence="4">Pyridoxamine 5'-phosphate oxidase putative domain-containing protein</fullName>
    </recommendedName>
</protein>
<dbReference type="PANTHER" id="PTHR39336">
    <property type="entry name" value="PYRIDOXAMINE PHOSPHATE OXIDASE FAMILY PROTEIN (AFU_ORTHOLOGUE AFUA_6G11440)"/>
    <property type="match status" value="1"/>
</dbReference>
<evidence type="ECO:0008006" key="4">
    <source>
        <dbReference type="Google" id="ProtNLM"/>
    </source>
</evidence>
<evidence type="ECO:0000256" key="1">
    <source>
        <dbReference type="SAM" id="Phobius"/>
    </source>
</evidence>
<evidence type="ECO:0000313" key="3">
    <source>
        <dbReference type="Proteomes" id="UP001281003"/>
    </source>
</evidence>
<dbReference type="InterPro" id="IPR012349">
    <property type="entry name" value="Split_barrel_FMN-bd"/>
</dbReference>
<keyword evidence="1" id="KW-0472">Membrane</keyword>
<keyword evidence="3" id="KW-1185">Reference proteome</keyword>
<accession>A0AAE0UCP4</accession>
<comment type="caution">
    <text evidence="2">The sequence shown here is derived from an EMBL/GenBank/DDBJ whole genome shotgun (WGS) entry which is preliminary data.</text>
</comment>
<dbReference type="AlphaFoldDB" id="A0AAE0UCP4"/>